<dbReference type="InterPro" id="IPR029787">
    <property type="entry name" value="Nucleotide_cyclase"/>
</dbReference>
<dbReference type="AlphaFoldDB" id="B9K7G1"/>
<dbReference type="FunFam" id="3.30.70.270:FF:000001">
    <property type="entry name" value="Diguanylate cyclase domain protein"/>
    <property type="match status" value="1"/>
</dbReference>
<proteinExistence type="predicted"/>
<dbReference type="STRING" id="309803.CTN_0718"/>
<reference evidence="2 3" key="1">
    <citation type="journal article" date="2009" name="Biosci. Biotechnol. Biochem.">
        <title>WeGAS: a web-based microbial genome annotation system.</title>
        <authorList>
            <person name="Lee D."/>
            <person name="Seo H."/>
            <person name="Park C."/>
            <person name="Park K."/>
        </authorList>
    </citation>
    <scope>NUCLEOTIDE SEQUENCE [LARGE SCALE GENOMIC DNA]</scope>
    <source>
        <strain evidence="3">ATCC 49049 / DSM 4359 / NBRC 107923 / NS-E</strain>
    </source>
</reference>
<gene>
    <name evidence="2" type="ordered locus">CTN_0718</name>
</gene>
<dbReference type="InterPro" id="IPR043128">
    <property type="entry name" value="Rev_trsase/Diguanyl_cyclase"/>
</dbReference>
<dbReference type="EMBL" id="CP000916">
    <property type="protein sequence ID" value="ACM22894.1"/>
    <property type="molecule type" value="Genomic_DNA"/>
</dbReference>
<dbReference type="InterPro" id="IPR000160">
    <property type="entry name" value="GGDEF_dom"/>
</dbReference>
<feature type="domain" description="GGDEF" evidence="1">
    <location>
        <begin position="150"/>
        <end position="279"/>
    </location>
</feature>
<evidence type="ECO:0000259" key="1">
    <source>
        <dbReference type="PROSITE" id="PS50887"/>
    </source>
</evidence>
<dbReference type="SMART" id="SM00267">
    <property type="entry name" value="GGDEF"/>
    <property type="match status" value="1"/>
</dbReference>
<evidence type="ECO:0000313" key="3">
    <source>
        <dbReference type="Proteomes" id="UP000000445"/>
    </source>
</evidence>
<keyword evidence="3" id="KW-1185">Reference proteome</keyword>
<dbReference type="eggNOG" id="COG2199">
    <property type="taxonomic scope" value="Bacteria"/>
</dbReference>
<dbReference type="NCBIfam" id="TIGR00254">
    <property type="entry name" value="GGDEF"/>
    <property type="match status" value="1"/>
</dbReference>
<dbReference type="Gene3D" id="3.30.70.270">
    <property type="match status" value="1"/>
</dbReference>
<sequence>MKNGRFEFLKRVLGSIQSIRGFVLFESVGGELSVKTSVGKVPLFFKEGFSFTTDEIFELLKFQCDTAVVSVMKDREWSKMLVLFLEKPLEKETLSLIQSLMSVSECEDLFFDMKELEYMAYHDPLTGLPNRRYFFELGGKYLDIAKREDKKVFILFLDLSGFKKINDTYGHPFGDEVLKTVSKRILDRIRKSDVISRFGGDEFTLLLYDMKEDYLDSFLKRLFSAFKMPVKIGNTEISVSANVGVARFPEDGTNLEELLKMADSRMYEAKKMKIPYVFV</sequence>
<name>B9K7G1_THENN</name>
<dbReference type="SUPFAM" id="SSF55073">
    <property type="entry name" value="Nucleotide cyclase"/>
    <property type="match status" value="1"/>
</dbReference>
<dbReference type="PROSITE" id="PS50887">
    <property type="entry name" value="GGDEF"/>
    <property type="match status" value="1"/>
</dbReference>
<dbReference type="RefSeq" id="WP_015919213.1">
    <property type="nucleotide sequence ID" value="NC_011978.1"/>
</dbReference>
<organism evidence="2 3">
    <name type="scientific">Thermotoga neapolitana (strain ATCC 49049 / DSM 4359 / NBRC 107923 / NS-E)</name>
    <dbReference type="NCBI Taxonomy" id="309803"/>
    <lineage>
        <taxon>Bacteria</taxon>
        <taxon>Thermotogati</taxon>
        <taxon>Thermotogota</taxon>
        <taxon>Thermotogae</taxon>
        <taxon>Thermotogales</taxon>
        <taxon>Thermotogaceae</taxon>
        <taxon>Thermotoga</taxon>
    </lineage>
</organism>
<evidence type="ECO:0000313" key="2">
    <source>
        <dbReference type="EMBL" id="ACM22894.1"/>
    </source>
</evidence>
<dbReference type="Pfam" id="PF00990">
    <property type="entry name" value="GGDEF"/>
    <property type="match status" value="1"/>
</dbReference>
<dbReference type="KEGG" id="tna:CTN_0718"/>
<dbReference type="CDD" id="cd01949">
    <property type="entry name" value="GGDEF"/>
    <property type="match status" value="1"/>
</dbReference>
<dbReference type="PANTHER" id="PTHR46663">
    <property type="entry name" value="DIGUANYLATE CYCLASE DGCT-RELATED"/>
    <property type="match status" value="1"/>
</dbReference>
<dbReference type="HOGENOM" id="CLU_997249_0_0_0"/>
<protein>
    <submittedName>
        <fullName evidence="2">Diguanylate cyclase</fullName>
    </submittedName>
</protein>
<dbReference type="Proteomes" id="UP000000445">
    <property type="component" value="Chromosome"/>
</dbReference>
<dbReference type="InterPro" id="IPR052163">
    <property type="entry name" value="DGC-Regulatory_Protein"/>
</dbReference>
<accession>B9K7G1</accession>
<dbReference type="PANTHER" id="PTHR46663:SF2">
    <property type="entry name" value="GGDEF DOMAIN-CONTAINING PROTEIN"/>
    <property type="match status" value="1"/>
</dbReference>